<accession>A0A2M9F1D9</accession>
<dbReference type="RefSeq" id="WP_100353802.1">
    <property type="nucleotide sequence ID" value="NZ_PCGR01000002.1"/>
</dbReference>
<dbReference type="AlphaFoldDB" id="A0A2M9F1D9"/>
<dbReference type="GO" id="GO:0051996">
    <property type="term" value="F:squalene synthase [NAD(P)H] activity"/>
    <property type="evidence" value="ECO:0007669"/>
    <property type="project" value="InterPro"/>
</dbReference>
<sequence>MRVLKETSRTFYIPITFLQRDLKKAVASAYLCMRAIDEIEDHEDIPKELKADILLKTASLLESSFDEEAYLRALEPIQHLMPEVTIRLADWVAYCPEGARKRMQLATAEMAEGMAKWALKEWKVETQEDLDDYTYYVAGLVGVMLSDMWEWDSGIRTDRDLAIGYGRGLQAVNILRNQEEDSERGVGYFPKQWTRADMFAYAEANLAKADAYMEDISKRSIRLFCQLPLTFAHKTMDAMKHGREKMTRAEVERTVQEVAGSDWEERA</sequence>
<organism evidence="1 2">
    <name type="scientific">Chryseomicrobium excrementi</name>
    <dbReference type="NCBI Taxonomy" id="2041346"/>
    <lineage>
        <taxon>Bacteria</taxon>
        <taxon>Bacillati</taxon>
        <taxon>Bacillota</taxon>
        <taxon>Bacilli</taxon>
        <taxon>Bacillales</taxon>
        <taxon>Caryophanaceae</taxon>
        <taxon>Chryseomicrobium</taxon>
    </lineage>
</organism>
<dbReference type="InterPro" id="IPR008949">
    <property type="entry name" value="Isoprenoid_synthase_dom_sf"/>
</dbReference>
<dbReference type="Gene3D" id="1.10.600.10">
    <property type="entry name" value="Farnesyl Diphosphate Synthase"/>
    <property type="match status" value="1"/>
</dbReference>
<dbReference type="Pfam" id="PF00494">
    <property type="entry name" value="SQS_PSY"/>
    <property type="match status" value="1"/>
</dbReference>
<reference evidence="1 2" key="1">
    <citation type="submission" date="2017-10" db="EMBL/GenBank/DDBJ databases">
        <title>Draft genome of Chryseomicrobium casticus sp. nov.</title>
        <authorList>
            <person name="Chakraborty R."/>
            <person name="Saha T."/>
        </authorList>
    </citation>
    <scope>NUCLEOTIDE SEQUENCE [LARGE SCALE GENOMIC DNA]</scope>
    <source>
        <strain evidence="1 2">ET03</strain>
    </source>
</reference>
<dbReference type="SUPFAM" id="SSF48576">
    <property type="entry name" value="Terpenoid synthases"/>
    <property type="match status" value="1"/>
</dbReference>
<dbReference type="Proteomes" id="UP000228680">
    <property type="component" value="Unassembled WGS sequence"/>
</dbReference>
<dbReference type="InterPro" id="IPR002060">
    <property type="entry name" value="Squ/phyt_synthse"/>
</dbReference>
<evidence type="ECO:0000313" key="1">
    <source>
        <dbReference type="EMBL" id="PJK17271.1"/>
    </source>
</evidence>
<name>A0A2M9F1D9_9BACL</name>
<protein>
    <submittedName>
        <fullName evidence="1">Phytoene/squalene synthase family protein</fullName>
    </submittedName>
</protein>
<dbReference type="PANTHER" id="PTHR11626">
    <property type="entry name" value="FARNESYL-DIPHOSPHATE FARNESYLTRANSFERASE"/>
    <property type="match status" value="1"/>
</dbReference>
<evidence type="ECO:0000313" key="2">
    <source>
        <dbReference type="Proteomes" id="UP000228680"/>
    </source>
</evidence>
<gene>
    <name evidence="1" type="ORF">CQS04_04690</name>
</gene>
<proteinExistence type="predicted"/>
<dbReference type="EMBL" id="PCGR01000002">
    <property type="protein sequence ID" value="PJK17271.1"/>
    <property type="molecule type" value="Genomic_DNA"/>
</dbReference>
<dbReference type="OrthoDB" id="9787280at2"/>
<dbReference type="PANTHER" id="PTHR11626:SF2">
    <property type="entry name" value="SQUALENE SYNTHASE"/>
    <property type="match status" value="1"/>
</dbReference>
<comment type="caution">
    <text evidence="1">The sequence shown here is derived from an EMBL/GenBank/DDBJ whole genome shotgun (WGS) entry which is preliminary data.</text>
</comment>
<keyword evidence="2" id="KW-1185">Reference proteome</keyword>
<dbReference type="GO" id="GO:0045338">
    <property type="term" value="P:farnesyl diphosphate metabolic process"/>
    <property type="evidence" value="ECO:0007669"/>
    <property type="project" value="InterPro"/>
</dbReference>
<dbReference type="InterPro" id="IPR044844">
    <property type="entry name" value="Trans_IPPS_euk-type"/>
</dbReference>